<dbReference type="InterPro" id="IPR032466">
    <property type="entry name" value="Metal_Hydrolase"/>
</dbReference>
<dbReference type="eggNOG" id="COG0402">
    <property type="taxonomic scope" value="Bacteria"/>
</dbReference>
<dbReference type="PANTHER" id="PTHR11271:SF48">
    <property type="entry name" value="AMIDOHYDROLASE-RELATED DOMAIN-CONTAINING PROTEIN"/>
    <property type="match status" value="1"/>
</dbReference>
<keyword evidence="7" id="KW-1185">Reference proteome</keyword>
<evidence type="ECO:0000256" key="3">
    <source>
        <dbReference type="ARBA" id="ARBA00022801"/>
    </source>
</evidence>
<evidence type="ECO:0000256" key="2">
    <source>
        <dbReference type="ARBA" id="ARBA00022723"/>
    </source>
</evidence>
<feature type="domain" description="Amidohydrolase-related" evidence="5">
    <location>
        <begin position="48"/>
        <end position="433"/>
    </location>
</feature>
<evidence type="ECO:0000256" key="1">
    <source>
        <dbReference type="ARBA" id="ARBA00001947"/>
    </source>
</evidence>
<comment type="cofactor">
    <cofactor evidence="1">
        <name>Zn(2+)</name>
        <dbReference type="ChEBI" id="CHEBI:29105"/>
    </cofactor>
</comment>
<dbReference type="Proteomes" id="UP000030152">
    <property type="component" value="Unassembled WGS sequence"/>
</dbReference>
<evidence type="ECO:0000256" key="4">
    <source>
        <dbReference type="ARBA" id="ARBA00022833"/>
    </source>
</evidence>
<sequence length="460" mass="50400">MTATTYTFKGLLTEDGWIANAVVKLDASGNILSISESEKPDGEIINGYALPGFQNAHSHAFQYAMAGLAELHTDTGLADDFWSWRNAMYGLALTLSPEQMQAVATMLYTEMARHGYTAVAEFHYLHHDKDGKPYANLAEMGARLIAAAKTAGIRITLVPMFYQQGGFGQEPVERQKRFISNTIKDYYKLLESSDAAAKAYENANVGIGIHSLRAVKPEDVIAVCNALDGSRPFHIHVSEQLKEIEDCVAFHGKRPVQWLLDNCNVNGNYHLVHATHLDDSEVKGIAQSGANVVLCPSTEGNLGDGLFRFEDYKKYNGNWSIGTDSHVGLNPLEELRILDYGQRLISHKRTTFVNPGQGNSGFNALKMAWQAGRKAMGAPSQQFFAVGQPFDAVVLKATSPLAATASLQNLCNTFVYTADVSDIAGTIVSGKWISKNGKSEKREEIVEDFVKVLTELGTRV</sequence>
<comment type="caution">
    <text evidence="6">The sequence shown here is derived from an EMBL/GenBank/DDBJ whole genome shotgun (WGS) entry which is preliminary data.</text>
</comment>
<dbReference type="PANTHER" id="PTHR11271">
    <property type="entry name" value="GUANINE DEAMINASE"/>
    <property type="match status" value="1"/>
</dbReference>
<dbReference type="OrthoDB" id="9807210at2"/>
<dbReference type="InterPro" id="IPR051607">
    <property type="entry name" value="Metallo-dep_hydrolases"/>
</dbReference>
<dbReference type="STRING" id="1121895.GCA_000378485_02627"/>
<keyword evidence="2" id="KW-0479">Metal-binding</keyword>
<dbReference type="RefSeq" id="WP_020213795.1">
    <property type="nucleotide sequence ID" value="NZ_JRLX01000010.1"/>
</dbReference>
<dbReference type="GO" id="GO:0019239">
    <property type="term" value="F:deaminase activity"/>
    <property type="evidence" value="ECO:0007669"/>
    <property type="project" value="TreeGrafter"/>
</dbReference>
<dbReference type="EMBL" id="JRLX01000010">
    <property type="protein sequence ID" value="KGO86446.1"/>
    <property type="molecule type" value="Genomic_DNA"/>
</dbReference>
<dbReference type="AlphaFoldDB" id="A0A0A2M4A6"/>
<dbReference type="NCBIfam" id="NF006681">
    <property type="entry name" value="PRK09229.1-2"/>
    <property type="match status" value="1"/>
</dbReference>
<reference evidence="6 7" key="1">
    <citation type="submission" date="2013-09" db="EMBL/GenBank/DDBJ databases">
        <authorList>
            <person name="Zeng Z."/>
            <person name="Chen C."/>
        </authorList>
    </citation>
    <scope>NUCLEOTIDE SEQUENCE [LARGE SCALE GENOMIC DNA]</scope>
    <source>
        <strain evidence="6 7">WB 3.3-2</strain>
    </source>
</reference>
<accession>A0A0A2M4A6</accession>
<keyword evidence="4" id="KW-0862">Zinc</keyword>
<dbReference type="NCBIfam" id="TIGR02022">
    <property type="entry name" value="hutF"/>
    <property type="match status" value="1"/>
</dbReference>
<dbReference type="Gene3D" id="3.20.20.140">
    <property type="entry name" value="Metal-dependent hydrolases"/>
    <property type="match status" value="1"/>
</dbReference>
<evidence type="ECO:0000259" key="5">
    <source>
        <dbReference type="Pfam" id="PF01979"/>
    </source>
</evidence>
<keyword evidence="3" id="KW-0378">Hydrolase</keyword>
<dbReference type="GO" id="GO:0046872">
    <property type="term" value="F:metal ion binding"/>
    <property type="evidence" value="ECO:0007669"/>
    <property type="project" value="UniProtKB-KW"/>
</dbReference>
<dbReference type="Gene3D" id="2.30.40.10">
    <property type="entry name" value="Urease, subunit C, domain 1"/>
    <property type="match status" value="1"/>
</dbReference>
<dbReference type="GO" id="GO:0005829">
    <property type="term" value="C:cytosol"/>
    <property type="evidence" value="ECO:0007669"/>
    <property type="project" value="TreeGrafter"/>
</dbReference>
<dbReference type="InterPro" id="IPR006680">
    <property type="entry name" value="Amidohydro-rel"/>
</dbReference>
<evidence type="ECO:0000313" key="7">
    <source>
        <dbReference type="Proteomes" id="UP000030152"/>
    </source>
</evidence>
<gene>
    <name evidence="6" type="ORF">Q765_11240</name>
</gene>
<dbReference type="SUPFAM" id="SSF51556">
    <property type="entry name" value="Metallo-dependent hydrolases"/>
    <property type="match status" value="1"/>
</dbReference>
<protein>
    <submittedName>
        <fullName evidence="6">Formiminoglutamase</fullName>
    </submittedName>
</protein>
<dbReference type="InterPro" id="IPR011059">
    <property type="entry name" value="Metal-dep_hydrolase_composite"/>
</dbReference>
<dbReference type="Pfam" id="PF01979">
    <property type="entry name" value="Amidohydro_1"/>
    <property type="match status" value="1"/>
</dbReference>
<evidence type="ECO:0000313" key="6">
    <source>
        <dbReference type="EMBL" id="KGO86446.1"/>
    </source>
</evidence>
<dbReference type="InterPro" id="IPR010252">
    <property type="entry name" value="HutF"/>
</dbReference>
<proteinExistence type="predicted"/>
<name>A0A0A2M4A6_9FLAO</name>
<organism evidence="6 7">
    <name type="scientific">Flavobacterium rivuli WB 3.3-2 = DSM 21788</name>
    <dbReference type="NCBI Taxonomy" id="1121895"/>
    <lineage>
        <taxon>Bacteria</taxon>
        <taxon>Pseudomonadati</taxon>
        <taxon>Bacteroidota</taxon>
        <taxon>Flavobacteriia</taxon>
        <taxon>Flavobacteriales</taxon>
        <taxon>Flavobacteriaceae</taxon>
        <taxon>Flavobacterium</taxon>
    </lineage>
</organism>